<evidence type="ECO:0000313" key="4">
    <source>
        <dbReference type="EMBL" id="KPV39886.1"/>
    </source>
</evidence>
<dbReference type="InterPro" id="IPR004995">
    <property type="entry name" value="Spore_Ger"/>
</dbReference>
<feature type="transmembrane region" description="Helical" evidence="3">
    <location>
        <begin position="366"/>
        <end position="386"/>
    </location>
</feature>
<feature type="transmembrane region" description="Helical" evidence="3">
    <location>
        <begin position="298"/>
        <end position="319"/>
    </location>
</feature>
<gene>
    <name evidence="4" type="ORF">AN477_22630</name>
</gene>
<dbReference type="AlphaFoldDB" id="A0A0P9ECA8"/>
<reference evidence="4 5" key="1">
    <citation type="submission" date="2015-09" db="EMBL/GenBank/DDBJ databases">
        <title>Draft genome sequence of Alicyclobacillus ferrooxydans DSM 22381.</title>
        <authorList>
            <person name="Hemp J."/>
        </authorList>
    </citation>
    <scope>NUCLEOTIDE SEQUENCE [LARGE SCALE GENOMIC DNA]</scope>
    <source>
        <strain evidence="4 5">TC-34</strain>
    </source>
</reference>
<dbReference type="GO" id="GO:0009847">
    <property type="term" value="P:spore germination"/>
    <property type="evidence" value="ECO:0007669"/>
    <property type="project" value="InterPro"/>
</dbReference>
<protein>
    <submittedName>
        <fullName evidence="4">Spore gernimation protein GerA</fullName>
    </submittedName>
</protein>
<keyword evidence="2 3" id="KW-0472">Membrane</keyword>
<feature type="transmembrane region" description="Helical" evidence="3">
    <location>
        <begin position="392"/>
        <end position="411"/>
    </location>
</feature>
<dbReference type="Proteomes" id="UP000050482">
    <property type="component" value="Unassembled WGS sequence"/>
</dbReference>
<evidence type="ECO:0000313" key="5">
    <source>
        <dbReference type="Proteomes" id="UP000050482"/>
    </source>
</evidence>
<dbReference type="STRING" id="471514.AN477_22630"/>
<organism evidence="4 5">
    <name type="scientific">Alicyclobacillus ferrooxydans</name>
    <dbReference type="NCBI Taxonomy" id="471514"/>
    <lineage>
        <taxon>Bacteria</taxon>
        <taxon>Bacillati</taxon>
        <taxon>Bacillota</taxon>
        <taxon>Bacilli</taxon>
        <taxon>Bacillales</taxon>
        <taxon>Alicyclobacillaceae</taxon>
        <taxon>Alicyclobacillus</taxon>
    </lineage>
</organism>
<dbReference type="InterPro" id="IPR050768">
    <property type="entry name" value="UPF0353/GerABKA_families"/>
</dbReference>
<dbReference type="EMBL" id="LJCO01000103">
    <property type="protein sequence ID" value="KPV39886.1"/>
    <property type="molecule type" value="Genomic_DNA"/>
</dbReference>
<dbReference type="PIRSF" id="PIRSF005690">
    <property type="entry name" value="GerBA"/>
    <property type="match status" value="1"/>
</dbReference>
<evidence type="ECO:0000256" key="1">
    <source>
        <dbReference type="ARBA" id="ARBA00005278"/>
    </source>
</evidence>
<dbReference type="PANTHER" id="PTHR22550">
    <property type="entry name" value="SPORE GERMINATION PROTEIN"/>
    <property type="match status" value="1"/>
</dbReference>
<evidence type="ECO:0000256" key="3">
    <source>
        <dbReference type="SAM" id="Phobius"/>
    </source>
</evidence>
<keyword evidence="5" id="KW-1185">Reference proteome</keyword>
<dbReference type="OrthoDB" id="9772630at2"/>
<comment type="similarity">
    <text evidence="1">Belongs to the GerABKA family.</text>
</comment>
<feature type="transmembrane region" description="Helical" evidence="3">
    <location>
        <begin position="431"/>
        <end position="452"/>
    </location>
</feature>
<keyword evidence="3" id="KW-0812">Transmembrane</keyword>
<dbReference type="GO" id="GO:0016020">
    <property type="term" value="C:membrane"/>
    <property type="evidence" value="ECO:0007669"/>
    <property type="project" value="InterPro"/>
</dbReference>
<accession>A0A0P9ECA8</accession>
<feature type="transmembrane region" description="Helical" evidence="3">
    <location>
        <begin position="43"/>
        <end position="61"/>
    </location>
</feature>
<proteinExistence type="inferred from homology"/>
<dbReference type="PANTHER" id="PTHR22550:SF9">
    <property type="entry name" value="STAGE V SPORULATION PROTEIN AF"/>
    <property type="match status" value="1"/>
</dbReference>
<evidence type="ECO:0000256" key="2">
    <source>
        <dbReference type="ARBA" id="ARBA00023136"/>
    </source>
</evidence>
<comment type="caution">
    <text evidence="4">The sequence shown here is derived from an EMBL/GenBank/DDBJ whole genome shotgun (WGS) entry which is preliminary data.</text>
</comment>
<sequence length="500" mass="56712">MPPISRELSENIDYLNNLLGVGQGDGHSWDIMAKPFEFGNFKMMSYVLNGYFLTMNMVLILDDLQKNIQGFLASQPNGNFTLAELMEYLNTRVNFVQVQPVTKMQDVVRFILSGPFIIFIEGFDQALLIDTRIYPMRSISPPLVERVVRGPHDGFTETMLMNTALIRRRLRDPSLRAELMQIGSRSKTDCTLMYINEIADPKVVENVRSKLKNIDFDSIIMAEQSVTDLIQKVKWNPYPMVRYTERPDVAATALMEGHVVIVVDTSPEVIIAPITLFQMLQHPQEYHSYPMVGTYTRWIILVAYLITIIVPGLFLLMNFHPNTMPKALSFFQANMGGPLPLWAELLVAEFMLDVLKLAVLNTPPAIASMVSIVAAMVFSQFAAKIGLLEPEVLVYMAFVLACQFAMPSYEISMANQMSRLWILAWTQIGHWVGFSYIGFAVGLVSQFVYLATRKSFGVPYLWPLIPFKWANGMKQVLIRQPTSNNQGVPRILTRSKIKGR</sequence>
<keyword evidence="3" id="KW-1133">Transmembrane helix</keyword>
<dbReference type="PATRIC" id="fig|471514.4.peg.1327"/>
<name>A0A0P9ECA8_9BACL</name>
<dbReference type="Pfam" id="PF03323">
    <property type="entry name" value="GerA"/>
    <property type="match status" value="1"/>
</dbReference>